<feature type="transmembrane region" description="Helical" evidence="1">
    <location>
        <begin position="83"/>
        <end position="105"/>
    </location>
</feature>
<dbReference type="AlphaFoldDB" id="A0A317E2N1"/>
<reference evidence="3" key="1">
    <citation type="submission" date="2018-05" db="EMBL/GenBank/DDBJ databases">
        <title>Zavarzinia sp. HR-AS.</title>
        <authorList>
            <person name="Lee Y."/>
            <person name="Jeon C.O."/>
        </authorList>
    </citation>
    <scope>NUCLEOTIDE SEQUENCE [LARGE SCALE GENOMIC DNA]</scope>
    <source>
        <strain evidence="3">DSM 1231</strain>
    </source>
</reference>
<dbReference type="OrthoDB" id="344976at2"/>
<evidence type="ECO:0000313" key="2">
    <source>
        <dbReference type="EMBL" id="PWR20871.1"/>
    </source>
</evidence>
<evidence type="ECO:0000256" key="1">
    <source>
        <dbReference type="SAM" id="Phobius"/>
    </source>
</evidence>
<keyword evidence="1" id="KW-0472">Membrane</keyword>
<dbReference type="Proteomes" id="UP000246077">
    <property type="component" value="Unassembled WGS sequence"/>
</dbReference>
<dbReference type="Pfam" id="PF13160">
    <property type="entry name" value="DUF3995"/>
    <property type="match status" value="1"/>
</dbReference>
<name>A0A317E2N1_9PROT</name>
<keyword evidence="1" id="KW-0812">Transmembrane</keyword>
<protein>
    <submittedName>
        <fullName evidence="2">DUF3995 domain-containing protein</fullName>
    </submittedName>
</protein>
<feature type="transmembrane region" description="Helical" evidence="1">
    <location>
        <begin position="126"/>
        <end position="145"/>
    </location>
</feature>
<organism evidence="2 3">
    <name type="scientific">Zavarzinia compransoris</name>
    <dbReference type="NCBI Taxonomy" id="1264899"/>
    <lineage>
        <taxon>Bacteria</taxon>
        <taxon>Pseudomonadati</taxon>
        <taxon>Pseudomonadota</taxon>
        <taxon>Alphaproteobacteria</taxon>
        <taxon>Rhodospirillales</taxon>
        <taxon>Zavarziniaceae</taxon>
        <taxon>Zavarzinia</taxon>
    </lineage>
</organism>
<feature type="transmembrane region" description="Helical" evidence="1">
    <location>
        <begin position="52"/>
        <end position="77"/>
    </location>
</feature>
<keyword evidence="1" id="KW-1133">Transmembrane helix</keyword>
<accession>A0A317E2N1</accession>
<dbReference type="RefSeq" id="WP_109921515.1">
    <property type="nucleotide sequence ID" value="NZ_QGLF01000003.1"/>
</dbReference>
<dbReference type="EMBL" id="QGLF01000003">
    <property type="protein sequence ID" value="PWR20871.1"/>
    <property type="molecule type" value="Genomic_DNA"/>
</dbReference>
<gene>
    <name evidence="2" type="ORF">DKG75_12835</name>
</gene>
<dbReference type="InterPro" id="IPR025058">
    <property type="entry name" value="DUF3995"/>
</dbReference>
<keyword evidence="3" id="KW-1185">Reference proteome</keyword>
<sequence>MNPWALAVTIVLAALSALHLYWGLGGRWPGHDEHSMVERVVGRTQGMKAPGFWPAFFVAAALAVSAVLVAVVGGLVPGPDQPLPAFAVATGFWGSGAVFALRGLAGFSRTVFGYAAGTPFMRLNRLFYSPLCLAIAAGYVAAYLAG</sequence>
<evidence type="ECO:0000313" key="3">
    <source>
        <dbReference type="Proteomes" id="UP000246077"/>
    </source>
</evidence>
<proteinExistence type="predicted"/>
<feature type="transmembrane region" description="Helical" evidence="1">
    <location>
        <begin position="6"/>
        <end position="24"/>
    </location>
</feature>
<comment type="caution">
    <text evidence="2">The sequence shown here is derived from an EMBL/GenBank/DDBJ whole genome shotgun (WGS) entry which is preliminary data.</text>
</comment>